<keyword evidence="3" id="KW-1185">Reference proteome</keyword>
<gene>
    <name evidence="2" type="ORF">GCM10023184_20110</name>
</gene>
<accession>A0ABP8GT63</accession>
<dbReference type="SUPFAM" id="SSF50242">
    <property type="entry name" value="TIMP-like"/>
    <property type="match status" value="1"/>
</dbReference>
<feature type="signal peptide" evidence="1">
    <location>
        <begin position="1"/>
        <end position="18"/>
    </location>
</feature>
<proteinExistence type="predicted"/>
<keyword evidence="1" id="KW-0732">Signal</keyword>
<feature type="chain" id="PRO_5047517296" evidence="1">
    <location>
        <begin position="19"/>
        <end position="119"/>
    </location>
</feature>
<dbReference type="Gene3D" id="2.40.50.120">
    <property type="match status" value="1"/>
</dbReference>
<dbReference type="InterPro" id="IPR008993">
    <property type="entry name" value="TIMP-like_OB-fold"/>
</dbReference>
<evidence type="ECO:0000313" key="2">
    <source>
        <dbReference type="EMBL" id="GAA4329558.1"/>
    </source>
</evidence>
<dbReference type="Proteomes" id="UP001501725">
    <property type="component" value="Unassembled WGS sequence"/>
</dbReference>
<evidence type="ECO:0000313" key="3">
    <source>
        <dbReference type="Proteomes" id="UP001501725"/>
    </source>
</evidence>
<dbReference type="RefSeq" id="WP_345255498.1">
    <property type="nucleotide sequence ID" value="NZ_BAABGY010000007.1"/>
</dbReference>
<evidence type="ECO:0000256" key="1">
    <source>
        <dbReference type="SAM" id="SignalP"/>
    </source>
</evidence>
<protein>
    <submittedName>
        <fullName evidence="2">Uncharacterized protein</fullName>
    </submittedName>
</protein>
<organism evidence="2 3">
    <name type="scientific">Flaviaesturariibacter amylovorans</name>
    <dbReference type="NCBI Taxonomy" id="1084520"/>
    <lineage>
        <taxon>Bacteria</taxon>
        <taxon>Pseudomonadati</taxon>
        <taxon>Bacteroidota</taxon>
        <taxon>Chitinophagia</taxon>
        <taxon>Chitinophagales</taxon>
        <taxon>Chitinophagaceae</taxon>
        <taxon>Flaviaestuariibacter</taxon>
    </lineage>
</organism>
<sequence length="119" mass="13342">MRYVLVILFCFSGLLASACDCIGAGGLDKADVAFKGTVLRVRRIENGGGSYVVHFRVQEWFKGRQYTRTLFIETPCLSKVCCGIPFKRGEVYEVYAKNEPDRMVTSACWKTKRVGTATK</sequence>
<comment type="caution">
    <text evidence="2">The sequence shown here is derived from an EMBL/GenBank/DDBJ whole genome shotgun (WGS) entry which is preliminary data.</text>
</comment>
<name>A0ABP8GT63_9BACT</name>
<dbReference type="EMBL" id="BAABGY010000007">
    <property type="protein sequence ID" value="GAA4329558.1"/>
    <property type="molecule type" value="Genomic_DNA"/>
</dbReference>
<reference evidence="3" key="1">
    <citation type="journal article" date="2019" name="Int. J. Syst. Evol. Microbiol.">
        <title>The Global Catalogue of Microorganisms (GCM) 10K type strain sequencing project: providing services to taxonomists for standard genome sequencing and annotation.</title>
        <authorList>
            <consortium name="The Broad Institute Genomics Platform"/>
            <consortium name="The Broad Institute Genome Sequencing Center for Infectious Disease"/>
            <person name="Wu L."/>
            <person name="Ma J."/>
        </authorList>
    </citation>
    <scope>NUCLEOTIDE SEQUENCE [LARGE SCALE GENOMIC DNA]</scope>
    <source>
        <strain evidence="3">JCM 17919</strain>
    </source>
</reference>
<dbReference type="PROSITE" id="PS51257">
    <property type="entry name" value="PROKAR_LIPOPROTEIN"/>
    <property type="match status" value="1"/>
</dbReference>